<evidence type="ECO:0000313" key="2">
    <source>
        <dbReference type="Proteomes" id="UP000077069"/>
    </source>
</evidence>
<dbReference type="InParanoid" id="A0A177CW30"/>
<reference evidence="1 2" key="1">
    <citation type="submission" date="2016-05" db="EMBL/GenBank/DDBJ databases">
        <title>Comparative analysis of secretome profiles of manganese(II)-oxidizing ascomycete fungi.</title>
        <authorList>
            <consortium name="DOE Joint Genome Institute"/>
            <person name="Zeiner C.A."/>
            <person name="Purvine S.O."/>
            <person name="Zink E.M."/>
            <person name="Wu S."/>
            <person name="Pasa-Tolic L."/>
            <person name="Chaput D.L."/>
            <person name="Haridas S."/>
            <person name="Grigoriev I.V."/>
            <person name="Santelli C.M."/>
            <person name="Hansel C.M."/>
        </authorList>
    </citation>
    <scope>NUCLEOTIDE SEQUENCE [LARGE SCALE GENOMIC DNA]</scope>
    <source>
        <strain evidence="1 2">AP3s5-JAC2a</strain>
    </source>
</reference>
<dbReference type="AlphaFoldDB" id="A0A177CW30"/>
<organism evidence="1 2">
    <name type="scientific">Paraphaeosphaeria sporulosa</name>
    <dbReference type="NCBI Taxonomy" id="1460663"/>
    <lineage>
        <taxon>Eukaryota</taxon>
        <taxon>Fungi</taxon>
        <taxon>Dikarya</taxon>
        <taxon>Ascomycota</taxon>
        <taxon>Pezizomycotina</taxon>
        <taxon>Dothideomycetes</taxon>
        <taxon>Pleosporomycetidae</taxon>
        <taxon>Pleosporales</taxon>
        <taxon>Massarineae</taxon>
        <taxon>Didymosphaeriaceae</taxon>
        <taxon>Paraphaeosphaeria</taxon>
    </lineage>
</organism>
<gene>
    <name evidence="1" type="ORF">CC84DRAFT_49960</name>
</gene>
<keyword evidence="2" id="KW-1185">Reference proteome</keyword>
<dbReference type="EMBL" id="KV441548">
    <property type="protein sequence ID" value="OAG11755.1"/>
    <property type="molecule type" value="Genomic_DNA"/>
</dbReference>
<proteinExistence type="predicted"/>
<dbReference type="Proteomes" id="UP000077069">
    <property type="component" value="Unassembled WGS sequence"/>
</dbReference>
<protein>
    <submittedName>
        <fullName evidence="1">Uncharacterized protein</fullName>
    </submittedName>
</protein>
<evidence type="ECO:0000313" key="1">
    <source>
        <dbReference type="EMBL" id="OAG11755.1"/>
    </source>
</evidence>
<dbReference type="RefSeq" id="XP_018042120.1">
    <property type="nucleotide sequence ID" value="XM_018186543.1"/>
</dbReference>
<name>A0A177CW30_9PLEO</name>
<sequence>MVPDKGGYVNSTPFAGTFPCTAAVILDNATVLAGTAALTLFLTVPFHVRLCITFHKVAEPCPSNRHRGASRSTLRSKRGIRIPHFNPKCDFDELTMSTSEG</sequence>
<dbReference type="GeneID" id="28770029"/>
<accession>A0A177CW30</accession>